<dbReference type="PROSITE" id="PS50119">
    <property type="entry name" value="ZF_BBOX"/>
    <property type="match status" value="1"/>
</dbReference>
<dbReference type="Proteomes" id="UP000828390">
    <property type="component" value="Unassembled WGS sequence"/>
</dbReference>
<feature type="domain" description="B box-type" evidence="2">
    <location>
        <begin position="78"/>
        <end position="112"/>
    </location>
</feature>
<evidence type="ECO:0000313" key="4">
    <source>
        <dbReference type="Proteomes" id="UP000828390"/>
    </source>
</evidence>
<organism evidence="3 4">
    <name type="scientific">Dreissena polymorpha</name>
    <name type="common">Zebra mussel</name>
    <name type="synonym">Mytilus polymorpha</name>
    <dbReference type="NCBI Taxonomy" id="45954"/>
    <lineage>
        <taxon>Eukaryota</taxon>
        <taxon>Metazoa</taxon>
        <taxon>Spiralia</taxon>
        <taxon>Lophotrochozoa</taxon>
        <taxon>Mollusca</taxon>
        <taxon>Bivalvia</taxon>
        <taxon>Autobranchia</taxon>
        <taxon>Heteroconchia</taxon>
        <taxon>Euheterodonta</taxon>
        <taxon>Imparidentia</taxon>
        <taxon>Neoheterodontei</taxon>
        <taxon>Myida</taxon>
        <taxon>Dreissenoidea</taxon>
        <taxon>Dreissenidae</taxon>
        <taxon>Dreissena</taxon>
    </lineage>
</organism>
<protein>
    <recommendedName>
        <fullName evidence="2">B box-type domain-containing protein</fullName>
    </recommendedName>
</protein>
<dbReference type="Gene3D" id="3.30.160.60">
    <property type="entry name" value="Classic Zinc Finger"/>
    <property type="match status" value="1"/>
</dbReference>
<reference evidence="3" key="2">
    <citation type="submission" date="2020-11" db="EMBL/GenBank/DDBJ databases">
        <authorList>
            <person name="McCartney M.A."/>
            <person name="Auch B."/>
            <person name="Kono T."/>
            <person name="Mallez S."/>
            <person name="Becker A."/>
            <person name="Gohl D.M."/>
            <person name="Silverstein K.A.T."/>
            <person name="Koren S."/>
            <person name="Bechman K.B."/>
            <person name="Herman A."/>
            <person name="Abrahante J.E."/>
            <person name="Garbe J."/>
        </authorList>
    </citation>
    <scope>NUCLEOTIDE SEQUENCE</scope>
    <source>
        <strain evidence="3">Duluth1</strain>
        <tissue evidence="3">Whole animal</tissue>
    </source>
</reference>
<dbReference type="AlphaFoldDB" id="A0A9D4N8W6"/>
<evidence type="ECO:0000313" key="3">
    <source>
        <dbReference type="EMBL" id="KAH3889915.1"/>
    </source>
</evidence>
<dbReference type="GO" id="GO:0008270">
    <property type="term" value="F:zinc ion binding"/>
    <property type="evidence" value="ECO:0007669"/>
    <property type="project" value="UniProtKB-KW"/>
</dbReference>
<gene>
    <name evidence="3" type="ORF">DPMN_013982</name>
</gene>
<keyword evidence="1" id="KW-0479">Metal-binding</keyword>
<name>A0A9D4N8W6_DREPO</name>
<dbReference type="InterPro" id="IPR047153">
    <property type="entry name" value="TRIM45/56/19-like"/>
</dbReference>
<evidence type="ECO:0000259" key="2">
    <source>
        <dbReference type="PROSITE" id="PS50119"/>
    </source>
</evidence>
<accession>A0A9D4N8W6</accession>
<dbReference type="EMBL" id="JAIWYP010000001">
    <property type="protein sequence ID" value="KAH3889915.1"/>
    <property type="molecule type" value="Genomic_DNA"/>
</dbReference>
<keyword evidence="1" id="KW-0863">Zinc-finger</keyword>
<keyword evidence="1" id="KW-0862">Zinc</keyword>
<dbReference type="PANTHER" id="PTHR25462">
    <property type="entry name" value="BONUS, ISOFORM C-RELATED"/>
    <property type="match status" value="1"/>
</dbReference>
<comment type="caution">
    <text evidence="3">The sequence shown here is derived from an EMBL/GenBank/DDBJ whole genome shotgun (WGS) entry which is preliminary data.</text>
</comment>
<dbReference type="PANTHER" id="PTHR25462:SF296">
    <property type="entry name" value="MEIOTIC P26, ISOFORM F"/>
    <property type="match status" value="1"/>
</dbReference>
<dbReference type="SUPFAM" id="SSF57845">
    <property type="entry name" value="B-box zinc-binding domain"/>
    <property type="match status" value="1"/>
</dbReference>
<evidence type="ECO:0000256" key="1">
    <source>
        <dbReference type="PROSITE-ProRule" id="PRU00024"/>
    </source>
</evidence>
<keyword evidence="4" id="KW-1185">Reference proteome</keyword>
<dbReference type="InterPro" id="IPR000315">
    <property type="entry name" value="Znf_B-box"/>
</dbReference>
<proteinExistence type="predicted"/>
<sequence length="175" mass="20161">MASFSMPAVDVASDEVKDHCCSACVEQSIEICADFYCETCLKLYCRQCIHHHGQLFKKHTPYGRNQMNKWPVSKKVKDFLLMCEVHKGETLKMFCDDHSQLCCTDCAFVNHRQCLKVEHIFKKNTNITELQQLSTKLETILHKMNSLHAKQEATIQSVQGSYDEQLQLGNTQENQ</sequence>
<reference evidence="3" key="1">
    <citation type="journal article" date="2019" name="bioRxiv">
        <title>The Genome of the Zebra Mussel, Dreissena polymorpha: A Resource for Invasive Species Research.</title>
        <authorList>
            <person name="McCartney M.A."/>
            <person name="Auch B."/>
            <person name="Kono T."/>
            <person name="Mallez S."/>
            <person name="Zhang Y."/>
            <person name="Obille A."/>
            <person name="Becker A."/>
            <person name="Abrahante J.E."/>
            <person name="Garbe J."/>
            <person name="Badalamenti J.P."/>
            <person name="Herman A."/>
            <person name="Mangelson H."/>
            <person name="Liachko I."/>
            <person name="Sullivan S."/>
            <person name="Sone E.D."/>
            <person name="Koren S."/>
            <person name="Silverstein K.A.T."/>
            <person name="Beckman K.B."/>
            <person name="Gohl D.M."/>
        </authorList>
    </citation>
    <scope>NUCLEOTIDE SEQUENCE</scope>
    <source>
        <strain evidence="3">Duluth1</strain>
        <tissue evidence="3">Whole animal</tissue>
    </source>
</reference>
<dbReference type="Pfam" id="PF00643">
    <property type="entry name" value="zf-B_box"/>
    <property type="match status" value="1"/>
</dbReference>